<sequence length="228" mass="23983">MHLNLLIVCAIVIKSTCGSSAIKREIFFNNFNAEVHPVPNYHAENYQYNKFTAPSPAEIAAAISAAKEASANVIEAQHRVHLVKQDVLSQQKIANQKEAAAALALQQTEAAAAVQRQQASAAAHSVVLAQQRLAHAKSDVAEQQRIAAEKEATAASIIQRAANAAALQIQRTEKTAAKFAAIHNSGAAAALKHIAAAKDATLGATSAAVHASAGPWAYPPNVLHLSAW</sequence>
<feature type="signal peptide" evidence="1">
    <location>
        <begin position="1"/>
        <end position="18"/>
    </location>
</feature>
<evidence type="ECO:0008006" key="4">
    <source>
        <dbReference type="Google" id="ProtNLM"/>
    </source>
</evidence>
<feature type="chain" id="PRO_5042887085" description="Cuticle protein" evidence="1">
    <location>
        <begin position="19"/>
        <end position="228"/>
    </location>
</feature>
<keyword evidence="1" id="KW-0732">Signal</keyword>
<dbReference type="Proteomes" id="UP001353858">
    <property type="component" value="Unassembled WGS sequence"/>
</dbReference>
<keyword evidence="3" id="KW-1185">Reference proteome</keyword>
<dbReference type="AlphaFoldDB" id="A0AAN7SMN2"/>
<gene>
    <name evidence="2" type="ORF">RN001_012885</name>
</gene>
<evidence type="ECO:0000313" key="3">
    <source>
        <dbReference type="Proteomes" id="UP001353858"/>
    </source>
</evidence>
<accession>A0AAN7SMN2</accession>
<reference evidence="3" key="1">
    <citation type="submission" date="2023-01" db="EMBL/GenBank/DDBJ databases">
        <title>Key to firefly adult light organ development and bioluminescence: homeobox transcription factors regulate luciferase expression and transportation to peroxisome.</title>
        <authorList>
            <person name="Fu X."/>
        </authorList>
    </citation>
    <scope>NUCLEOTIDE SEQUENCE [LARGE SCALE GENOMIC DNA]</scope>
</reference>
<dbReference type="EMBL" id="JARPUR010000005">
    <property type="protein sequence ID" value="KAK4876463.1"/>
    <property type="molecule type" value="Genomic_DNA"/>
</dbReference>
<evidence type="ECO:0000256" key="1">
    <source>
        <dbReference type="SAM" id="SignalP"/>
    </source>
</evidence>
<name>A0AAN7SMN2_9COLE</name>
<comment type="caution">
    <text evidence="2">The sequence shown here is derived from an EMBL/GenBank/DDBJ whole genome shotgun (WGS) entry which is preliminary data.</text>
</comment>
<organism evidence="2 3">
    <name type="scientific">Aquatica leii</name>
    <dbReference type="NCBI Taxonomy" id="1421715"/>
    <lineage>
        <taxon>Eukaryota</taxon>
        <taxon>Metazoa</taxon>
        <taxon>Ecdysozoa</taxon>
        <taxon>Arthropoda</taxon>
        <taxon>Hexapoda</taxon>
        <taxon>Insecta</taxon>
        <taxon>Pterygota</taxon>
        <taxon>Neoptera</taxon>
        <taxon>Endopterygota</taxon>
        <taxon>Coleoptera</taxon>
        <taxon>Polyphaga</taxon>
        <taxon>Elateriformia</taxon>
        <taxon>Elateroidea</taxon>
        <taxon>Lampyridae</taxon>
        <taxon>Luciolinae</taxon>
        <taxon>Aquatica</taxon>
    </lineage>
</organism>
<proteinExistence type="predicted"/>
<protein>
    <recommendedName>
        <fullName evidence="4">Cuticle protein</fullName>
    </recommendedName>
</protein>
<evidence type="ECO:0000313" key="2">
    <source>
        <dbReference type="EMBL" id="KAK4876463.1"/>
    </source>
</evidence>